<dbReference type="PROSITE" id="PS51375">
    <property type="entry name" value="PPR"/>
    <property type="match status" value="1"/>
</dbReference>
<dbReference type="Ensembl" id="ENSSPUT00000012747.1">
    <property type="protein sequence ID" value="ENSSPUP00000011953.1"/>
    <property type="gene ID" value="ENSSPUG00000009159.1"/>
</dbReference>
<evidence type="ECO:0000256" key="1">
    <source>
        <dbReference type="ARBA" id="ARBA00022737"/>
    </source>
</evidence>
<dbReference type="InterPro" id="IPR011990">
    <property type="entry name" value="TPR-like_helical_dom_sf"/>
</dbReference>
<dbReference type="Proteomes" id="UP000694392">
    <property type="component" value="Unplaced"/>
</dbReference>
<organism evidence="4 5">
    <name type="scientific">Sphenodon punctatus</name>
    <name type="common">Tuatara</name>
    <name type="synonym">Hatteria punctata</name>
    <dbReference type="NCBI Taxonomy" id="8508"/>
    <lineage>
        <taxon>Eukaryota</taxon>
        <taxon>Metazoa</taxon>
        <taxon>Chordata</taxon>
        <taxon>Craniata</taxon>
        <taxon>Vertebrata</taxon>
        <taxon>Euteleostomi</taxon>
        <taxon>Lepidosauria</taxon>
        <taxon>Sphenodontia</taxon>
        <taxon>Sphenodontidae</taxon>
        <taxon>Sphenodon</taxon>
    </lineage>
</organism>
<dbReference type="Gene3D" id="1.25.40.10">
    <property type="entry name" value="Tetratricopeptide repeat domain"/>
    <property type="match status" value="1"/>
</dbReference>
<feature type="region of interest" description="Disordered" evidence="3">
    <location>
        <begin position="104"/>
        <end position="124"/>
    </location>
</feature>
<dbReference type="Pfam" id="PF13812">
    <property type="entry name" value="PPR_3"/>
    <property type="match status" value="1"/>
</dbReference>
<accession>A0A8D0GPR3</accession>
<dbReference type="PRINTS" id="PR00929">
    <property type="entry name" value="ATHOOK"/>
</dbReference>
<dbReference type="GeneTree" id="ENSGT00390000008060"/>
<evidence type="ECO:0000256" key="3">
    <source>
        <dbReference type="SAM" id="MobiDB-lite"/>
    </source>
</evidence>
<evidence type="ECO:0000313" key="5">
    <source>
        <dbReference type="Proteomes" id="UP000694392"/>
    </source>
</evidence>
<sequence length="484" mass="55032">MSVLRLQAALLSRRASGMLAWQRGKESLQTMMRNYSLASMKEETRKRWLHGRAQLLEVLEARVKQLQTDNLSEVMVNSAELPWLGRSGFQQFIPKAPEPALKLREGGTAPGKPSQSGFWAEKLKKDKHMAHKRLLRLEMKLSARREGESAAVGSFRKSPAKKLGRPPKSGAVGSARENQEPSKSTALGHGKERHEIAKTPAVANKTRKKRGRPPKSTMLGHAKEHSESAKTPAVADKTRKKRGRPPKSTALGHAKEHHESAAASCSFPDSSIFRDEPFLLEELKEVEKQFLSRELDDPRYSPEDRENCQYGNLQLSILSYLEVCLFLHQPELAQQALKYYHRSPNRRQWLDIKMYNVLMHSWAKKGSLEDVVQLFHMVKEAGLKPNLDSYAARLQCLGRINSSQKAIRSCVNQMENNGFHLVELFQKAVYEEDEWEMVLKTIRIIMPDFQPPSPYQLESCTSPLLQDFYSKVGRRFPIGAFELP</sequence>
<dbReference type="PANTHER" id="PTHR47942">
    <property type="entry name" value="TETRATRICOPEPTIDE REPEAT (TPR)-LIKE SUPERFAMILY PROTEIN-RELATED"/>
    <property type="match status" value="1"/>
</dbReference>
<proteinExistence type="predicted"/>
<dbReference type="PANTHER" id="PTHR47942:SF63">
    <property type="entry name" value="PENTATRICOPEPTIDE REPEAT-CONTAINING PROTEIN"/>
    <property type="match status" value="1"/>
</dbReference>
<dbReference type="OMA" id="NSAELPW"/>
<dbReference type="InterPro" id="IPR051222">
    <property type="entry name" value="PPR/CCM1_RNA-binding"/>
</dbReference>
<dbReference type="SMART" id="SM00384">
    <property type="entry name" value="AT_hook"/>
    <property type="match status" value="3"/>
</dbReference>
<dbReference type="GO" id="GO:0003677">
    <property type="term" value="F:DNA binding"/>
    <property type="evidence" value="ECO:0007669"/>
    <property type="project" value="InterPro"/>
</dbReference>
<evidence type="ECO:0000313" key="4">
    <source>
        <dbReference type="Ensembl" id="ENSSPUP00000011953.1"/>
    </source>
</evidence>
<protein>
    <submittedName>
        <fullName evidence="4">Uncharacterized protein</fullName>
    </submittedName>
</protein>
<keyword evidence="1" id="KW-0677">Repeat</keyword>
<dbReference type="NCBIfam" id="TIGR00756">
    <property type="entry name" value="PPR"/>
    <property type="match status" value="1"/>
</dbReference>
<evidence type="ECO:0000256" key="2">
    <source>
        <dbReference type="PROSITE-ProRule" id="PRU00708"/>
    </source>
</evidence>
<reference evidence="4" key="1">
    <citation type="submission" date="2025-08" db="UniProtKB">
        <authorList>
            <consortium name="Ensembl"/>
        </authorList>
    </citation>
    <scope>IDENTIFICATION</scope>
</reference>
<name>A0A8D0GPR3_SPHPU</name>
<dbReference type="AlphaFoldDB" id="A0A8D0GPR3"/>
<dbReference type="InterPro" id="IPR002885">
    <property type="entry name" value="PPR_rpt"/>
</dbReference>
<feature type="region of interest" description="Disordered" evidence="3">
    <location>
        <begin position="143"/>
        <end position="263"/>
    </location>
</feature>
<dbReference type="InterPro" id="IPR017956">
    <property type="entry name" value="AT_hook_DNA-bd_motif"/>
</dbReference>
<keyword evidence="5" id="KW-1185">Reference proteome</keyword>
<reference evidence="4" key="2">
    <citation type="submission" date="2025-09" db="UniProtKB">
        <authorList>
            <consortium name="Ensembl"/>
        </authorList>
    </citation>
    <scope>IDENTIFICATION</scope>
</reference>
<feature type="repeat" description="PPR" evidence="2">
    <location>
        <begin position="351"/>
        <end position="385"/>
    </location>
</feature>